<dbReference type="PANTHER" id="PTHR12969">
    <property type="entry name" value="NGD5/OSM-6/IFT52"/>
    <property type="match status" value="1"/>
</dbReference>
<proteinExistence type="predicted"/>
<name>A0A8C4NMY3_EPTBU</name>
<dbReference type="GO" id="GO:0005814">
    <property type="term" value="C:centriole"/>
    <property type="evidence" value="ECO:0007669"/>
    <property type="project" value="TreeGrafter"/>
</dbReference>
<evidence type="ECO:0000259" key="1">
    <source>
        <dbReference type="Pfam" id="PF21178"/>
    </source>
</evidence>
<dbReference type="AlphaFoldDB" id="A0A8C4NMY3"/>
<sequence length="436" mass="49624">MARRDIIIFNASKKEVFTASSGYKTFQARLRTNWKIQSLKEEITKERLAGVKVWLTCGPREKFTAAELEELRRFVEGGGSVLVMMGEGGEHQHGTNINFFLEEFGIMVNNDAVVRTVYYKYFHPKEALVPNGVLNREVNRALGKGGKSTGDEDYGSSIARALNFLYPFGATLNVVKPAMAILSTGSVCFPVNRPVLAFFHSKKYGGKLAVLGSYQMFCDQYVDKEENGKVLEMLMQWLTTDEIHMNQIDAENPEISDYHTLPDTGHMAEDLRVYLQENEEIPQEITSLFVIKHFQFDNESLPSVIKACEELRVKYEALELIQPQFEVPLPPLQPAVFPLAFREIEPPPLEMYDLDEAFSSKKAHLAQITNKCSDGDLDLYIRRCGDILGVSNEIPPDAQDSRHVLEHIFLQLIEFKKLNRDLRMITPDESLRFDLD</sequence>
<dbReference type="Gene3D" id="6.10.250.2800">
    <property type="match status" value="1"/>
</dbReference>
<keyword evidence="5" id="KW-1185">Reference proteome</keyword>
<feature type="domain" description="Intraflagellar transport protein 52 C-terminal" evidence="1">
    <location>
        <begin position="358"/>
        <end position="409"/>
    </location>
</feature>
<dbReference type="InterPro" id="IPR048643">
    <property type="entry name" value="Itf52_C"/>
</dbReference>
<dbReference type="Pfam" id="PF23352">
    <property type="entry name" value="IFT52_central"/>
    <property type="match status" value="1"/>
</dbReference>
<protein>
    <submittedName>
        <fullName evidence="4">Intraflagellar transport 52 homolog (Chlamydomonas)</fullName>
    </submittedName>
</protein>
<evidence type="ECO:0000259" key="3">
    <source>
        <dbReference type="Pfam" id="PF23355"/>
    </source>
</evidence>
<dbReference type="InterPro" id="IPR039975">
    <property type="entry name" value="IFT52"/>
</dbReference>
<dbReference type="GO" id="GO:0030992">
    <property type="term" value="C:intraciliary transport particle B"/>
    <property type="evidence" value="ECO:0007669"/>
    <property type="project" value="TreeGrafter"/>
</dbReference>
<evidence type="ECO:0000313" key="4">
    <source>
        <dbReference type="Ensembl" id="ENSEBUP00000007687.1"/>
    </source>
</evidence>
<dbReference type="GeneTree" id="ENSGT00390000011581"/>
<dbReference type="Pfam" id="PF23355">
    <property type="entry name" value="IFT52_GIFT"/>
    <property type="match status" value="1"/>
</dbReference>
<dbReference type="OMA" id="NWNVEQN"/>
<dbReference type="PANTHER" id="PTHR12969:SF7">
    <property type="entry name" value="INTRAFLAGELLAR TRANSPORT PROTEIN 52 HOMOLOG"/>
    <property type="match status" value="1"/>
</dbReference>
<dbReference type="CDD" id="cd23683">
    <property type="entry name" value="IFT52_CTD"/>
    <property type="match status" value="1"/>
</dbReference>
<dbReference type="GO" id="GO:0060271">
    <property type="term" value="P:cilium assembly"/>
    <property type="evidence" value="ECO:0007669"/>
    <property type="project" value="TreeGrafter"/>
</dbReference>
<feature type="domain" description="IFT52 central" evidence="2">
    <location>
        <begin position="267"/>
        <end position="347"/>
    </location>
</feature>
<dbReference type="Pfam" id="PF21178">
    <property type="entry name" value="Itf52_C"/>
    <property type="match status" value="1"/>
</dbReference>
<dbReference type="InterPro" id="IPR055458">
    <property type="entry name" value="IFT52_GIFT"/>
</dbReference>
<reference evidence="4" key="1">
    <citation type="submission" date="2025-08" db="UniProtKB">
        <authorList>
            <consortium name="Ensembl"/>
        </authorList>
    </citation>
    <scope>IDENTIFICATION</scope>
</reference>
<reference evidence="4" key="2">
    <citation type="submission" date="2025-09" db="UniProtKB">
        <authorList>
            <consortium name="Ensembl"/>
        </authorList>
    </citation>
    <scope>IDENTIFICATION</scope>
</reference>
<dbReference type="Proteomes" id="UP000694388">
    <property type="component" value="Unplaced"/>
</dbReference>
<dbReference type="GO" id="GO:0005929">
    <property type="term" value="C:cilium"/>
    <property type="evidence" value="ECO:0007669"/>
    <property type="project" value="TreeGrafter"/>
</dbReference>
<accession>A0A8C4NMY3</accession>
<evidence type="ECO:0000259" key="2">
    <source>
        <dbReference type="Pfam" id="PF23352"/>
    </source>
</evidence>
<dbReference type="GO" id="GO:0042073">
    <property type="term" value="P:intraciliary transport"/>
    <property type="evidence" value="ECO:0007669"/>
    <property type="project" value="TreeGrafter"/>
</dbReference>
<feature type="domain" description="IFT52 GIFT" evidence="3">
    <location>
        <begin position="7"/>
        <end position="251"/>
    </location>
</feature>
<organism evidence="4 5">
    <name type="scientific">Eptatretus burgeri</name>
    <name type="common">Inshore hagfish</name>
    <dbReference type="NCBI Taxonomy" id="7764"/>
    <lineage>
        <taxon>Eukaryota</taxon>
        <taxon>Metazoa</taxon>
        <taxon>Chordata</taxon>
        <taxon>Craniata</taxon>
        <taxon>Vertebrata</taxon>
        <taxon>Cyclostomata</taxon>
        <taxon>Myxini</taxon>
        <taxon>Myxiniformes</taxon>
        <taxon>Myxinidae</taxon>
        <taxon>Eptatretinae</taxon>
        <taxon>Eptatretus</taxon>
    </lineage>
</organism>
<dbReference type="InterPro" id="IPR055460">
    <property type="entry name" value="IFT52_central"/>
</dbReference>
<dbReference type="Ensembl" id="ENSEBUT00000008177.1">
    <property type="protein sequence ID" value="ENSEBUP00000007687.1"/>
    <property type="gene ID" value="ENSEBUG00000005013.1"/>
</dbReference>
<evidence type="ECO:0000313" key="5">
    <source>
        <dbReference type="Proteomes" id="UP000694388"/>
    </source>
</evidence>